<organism evidence="1 2">
    <name type="scientific">Wohlfahrtiimonas chitiniclastica</name>
    <dbReference type="NCBI Taxonomy" id="400946"/>
    <lineage>
        <taxon>Bacteria</taxon>
        <taxon>Pseudomonadati</taxon>
        <taxon>Pseudomonadota</taxon>
        <taxon>Gammaproteobacteria</taxon>
        <taxon>Cardiobacteriales</taxon>
        <taxon>Ignatzschineriaceae</taxon>
        <taxon>Wohlfahrtiimonas</taxon>
    </lineage>
</organism>
<evidence type="ECO:0000313" key="1">
    <source>
        <dbReference type="EMBL" id="MBS7825290.1"/>
    </source>
</evidence>
<dbReference type="GeneID" id="58264585"/>
<name>A0AB35C135_9GAMM</name>
<protein>
    <recommendedName>
        <fullName evidence="3">HPt domain-containing protein</fullName>
    </recommendedName>
</protein>
<dbReference type="Proteomes" id="UP000680020">
    <property type="component" value="Unassembled WGS sequence"/>
</dbReference>
<proteinExistence type="predicted"/>
<dbReference type="RefSeq" id="WP_008315996.1">
    <property type="nucleotide sequence ID" value="NZ_JAGIBR010000012.1"/>
</dbReference>
<gene>
    <name evidence="1" type="ORF">J7561_08755</name>
</gene>
<evidence type="ECO:0008006" key="3">
    <source>
        <dbReference type="Google" id="ProtNLM"/>
    </source>
</evidence>
<comment type="caution">
    <text evidence="1">The sequence shown here is derived from an EMBL/GenBank/DDBJ whole genome shotgun (WGS) entry which is preliminary data.</text>
</comment>
<accession>A0AB35C135</accession>
<evidence type="ECO:0000313" key="2">
    <source>
        <dbReference type="Proteomes" id="UP000680020"/>
    </source>
</evidence>
<reference evidence="1" key="1">
    <citation type="submission" date="2021-03" db="EMBL/GenBank/DDBJ databases">
        <title>Identification and antibiotic profiling of Wohlfahrtiimonas chitiniclastica, an underestimated human pathogen.</title>
        <authorList>
            <person name="Kopf A."/>
            <person name="Bunk B."/>
            <person name="Coldewey S."/>
            <person name="Gunzer F."/>
            <person name="Riedel T."/>
            <person name="Schroettner P."/>
        </authorList>
    </citation>
    <scope>NUCLEOTIDE SEQUENCE</scope>
    <source>
        <strain evidence="1">DSM 100917</strain>
    </source>
</reference>
<dbReference type="EMBL" id="JAGIBU010000009">
    <property type="protein sequence ID" value="MBS7825290.1"/>
    <property type="molecule type" value="Genomic_DNA"/>
</dbReference>
<dbReference type="AlphaFoldDB" id="A0AB35C135"/>
<sequence>MSSKIPTELLEKYRQSFSEKAEQLTSLLETLSHQAANEGEQRGESIKELHHFVYQLSSSATTYECKALADKTREFLKVVEQGDLNVQATLTCGQALVHLLQHP</sequence>